<keyword evidence="1" id="KW-0812">Transmembrane</keyword>
<evidence type="ECO:0000256" key="1">
    <source>
        <dbReference type="SAM" id="Phobius"/>
    </source>
</evidence>
<accession>A0ABR4CP81</accession>
<feature type="transmembrane region" description="Helical" evidence="1">
    <location>
        <begin position="123"/>
        <end position="144"/>
    </location>
</feature>
<reference evidence="2 3" key="1">
    <citation type="journal article" date="2024" name="Commun. Biol.">
        <title>Comparative genomic analysis of thermophilic fungi reveals convergent evolutionary adaptations and gene losses.</title>
        <authorList>
            <person name="Steindorff A.S."/>
            <person name="Aguilar-Pontes M.V."/>
            <person name="Robinson A.J."/>
            <person name="Andreopoulos B."/>
            <person name="LaButti K."/>
            <person name="Kuo A."/>
            <person name="Mondo S."/>
            <person name="Riley R."/>
            <person name="Otillar R."/>
            <person name="Haridas S."/>
            <person name="Lipzen A."/>
            <person name="Grimwood J."/>
            <person name="Schmutz J."/>
            <person name="Clum A."/>
            <person name="Reid I.D."/>
            <person name="Moisan M.C."/>
            <person name="Butler G."/>
            <person name="Nguyen T.T.M."/>
            <person name="Dewar K."/>
            <person name="Conant G."/>
            <person name="Drula E."/>
            <person name="Henrissat B."/>
            <person name="Hansel C."/>
            <person name="Singer S."/>
            <person name="Hutchinson M.I."/>
            <person name="de Vries R.P."/>
            <person name="Natvig D.O."/>
            <person name="Powell A.J."/>
            <person name="Tsang A."/>
            <person name="Grigoriev I.V."/>
        </authorList>
    </citation>
    <scope>NUCLEOTIDE SEQUENCE [LARGE SCALE GENOMIC DNA]</scope>
    <source>
        <strain evidence="2 3">CBS 494.80</strain>
    </source>
</reference>
<protein>
    <submittedName>
        <fullName evidence="2">Uncharacterized protein</fullName>
    </submittedName>
</protein>
<dbReference type="EMBL" id="JAZHXI010000005">
    <property type="protein sequence ID" value="KAL2071357.1"/>
    <property type="molecule type" value="Genomic_DNA"/>
</dbReference>
<evidence type="ECO:0000313" key="3">
    <source>
        <dbReference type="Proteomes" id="UP001595075"/>
    </source>
</evidence>
<evidence type="ECO:0000313" key="2">
    <source>
        <dbReference type="EMBL" id="KAL2071357.1"/>
    </source>
</evidence>
<proteinExistence type="predicted"/>
<sequence>MRALTSTQSLLARKRRRLRNDEVPLEDAVARKDEKGRTEQSFVDSSTANVKCKNRKHQAALTIQVEGHDIDLNHTLAHEYVRCPISSSTTSWTRLWPVQRNQEKLPQGAVLSRLRFNLDALRAFRRYGTCSIYFLHTVFCLFLARHSHPH</sequence>
<gene>
    <name evidence="2" type="ORF">VTL71DRAFT_12592</name>
</gene>
<comment type="caution">
    <text evidence="2">The sequence shown here is derived from an EMBL/GenBank/DDBJ whole genome shotgun (WGS) entry which is preliminary data.</text>
</comment>
<keyword evidence="1" id="KW-0472">Membrane</keyword>
<name>A0ABR4CP81_9HELO</name>
<organism evidence="2 3">
    <name type="scientific">Oculimacula yallundae</name>
    <dbReference type="NCBI Taxonomy" id="86028"/>
    <lineage>
        <taxon>Eukaryota</taxon>
        <taxon>Fungi</taxon>
        <taxon>Dikarya</taxon>
        <taxon>Ascomycota</taxon>
        <taxon>Pezizomycotina</taxon>
        <taxon>Leotiomycetes</taxon>
        <taxon>Helotiales</taxon>
        <taxon>Ploettnerulaceae</taxon>
        <taxon>Oculimacula</taxon>
    </lineage>
</organism>
<keyword evidence="3" id="KW-1185">Reference proteome</keyword>
<keyword evidence="1" id="KW-1133">Transmembrane helix</keyword>
<dbReference type="Proteomes" id="UP001595075">
    <property type="component" value="Unassembled WGS sequence"/>
</dbReference>